<gene>
    <name evidence="1" type="ORF">UFOVP996_26</name>
</gene>
<dbReference type="EMBL" id="LR796927">
    <property type="protein sequence ID" value="CAB4175805.1"/>
    <property type="molecule type" value="Genomic_DNA"/>
</dbReference>
<proteinExistence type="predicted"/>
<protein>
    <submittedName>
        <fullName evidence="1">Uncharacterized protein</fullName>
    </submittedName>
</protein>
<sequence length="169" mass="19602">MELNLNNEEAKVNEDYYTKGNLESGVEGVLRHNDKLYNEVKSGTWSQTFKTKNLDYKVGAEDGERYVQYTQHNVEAIKQYCKERREFYKAIGTTDNPFFAGTFEAMNLPKAIAHSICSTYFNNRPWELVKTDKKDKILFYAIVNEYYSDFVCHPSGKIPLPYNPAIPTK</sequence>
<accession>A0A6J5Q313</accession>
<name>A0A6J5Q313_9CAUD</name>
<evidence type="ECO:0000313" key="1">
    <source>
        <dbReference type="EMBL" id="CAB4175805.1"/>
    </source>
</evidence>
<reference evidence="1" key="1">
    <citation type="submission" date="2020-05" db="EMBL/GenBank/DDBJ databases">
        <authorList>
            <person name="Chiriac C."/>
            <person name="Salcher M."/>
            <person name="Ghai R."/>
            <person name="Kavagutti S V."/>
        </authorList>
    </citation>
    <scope>NUCLEOTIDE SEQUENCE</scope>
</reference>
<organism evidence="1">
    <name type="scientific">uncultured Caudovirales phage</name>
    <dbReference type="NCBI Taxonomy" id="2100421"/>
    <lineage>
        <taxon>Viruses</taxon>
        <taxon>Duplodnaviria</taxon>
        <taxon>Heunggongvirae</taxon>
        <taxon>Uroviricota</taxon>
        <taxon>Caudoviricetes</taxon>
        <taxon>Peduoviridae</taxon>
        <taxon>Maltschvirus</taxon>
        <taxon>Maltschvirus maltsch</taxon>
    </lineage>
</organism>